<dbReference type="OrthoDB" id="9806150at2"/>
<evidence type="ECO:0000256" key="6">
    <source>
        <dbReference type="ARBA" id="ARBA00032162"/>
    </source>
</evidence>
<accession>A0A5C6RXY7</accession>
<dbReference type="Pfam" id="PF00293">
    <property type="entry name" value="NUDIX"/>
    <property type="match status" value="1"/>
</dbReference>
<comment type="catalytic activity">
    <reaction evidence="1">
        <text>GDP-alpha-D-mannose + H2O = alpha-D-mannose 1-phosphate + GMP + 2 H(+)</text>
        <dbReference type="Rhea" id="RHEA:27978"/>
        <dbReference type="ChEBI" id="CHEBI:15377"/>
        <dbReference type="ChEBI" id="CHEBI:15378"/>
        <dbReference type="ChEBI" id="CHEBI:57527"/>
        <dbReference type="ChEBI" id="CHEBI:58115"/>
        <dbReference type="ChEBI" id="CHEBI:58409"/>
    </reaction>
</comment>
<dbReference type="PANTHER" id="PTHR11839:SF18">
    <property type="entry name" value="NUDIX HYDROLASE DOMAIN-CONTAINING PROTEIN"/>
    <property type="match status" value="1"/>
</dbReference>
<dbReference type="InterPro" id="IPR000086">
    <property type="entry name" value="NUDIX_hydrolase_dom"/>
</dbReference>
<comment type="similarity">
    <text evidence="3">Belongs to the Nudix hydrolase family. NudK subfamily.</text>
</comment>
<dbReference type="RefSeq" id="WP_147166279.1">
    <property type="nucleotide sequence ID" value="NZ_VOOR01000007.1"/>
</dbReference>
<evidence type="ECO:0000256" key="1">
    <source>
        <dbReference type="ARBA" id="ARBA00000847"/>
    </source>
</evidence>
<keyword evidence="5 9" id="KW-0378">Hydrolase</keyword>
<name>A0A5C6RXY7_9BACT</name>
<reference evidence="9 10" key="1">
    <citation type="submission" date="2019-08" db="EMBL/GenBank/DDBJ databases">
        <title>Genome of Phaeodactylibacter luteus.</title>
        <authorList>
            <person name="Bowman J.P."/>
        </authorList>
    </citation>
    <scope>NUCLEOTIDE SEQUENCE [LARGE SCALE GENOMIC DNA]</scope>
    <source>
        <strain evidence="9 10">KCTC 42180</strain>
    </source>
</reference>
<dbReference type="PANTHER" id="PTHR11839">
    <property type="entry name" value="UDP/ADP-SUGAR PYROPHOSPHATASE"/>
    <property type="match status" value="1"/>
</dbReference>
<dbReference type="SUPFAM" id="SSF55811">
    <property type="entry name" value="Nudix"/>
    <property type="match status" value="1"/>
</dbReference>
<dbReference type="AlphaFoldDB" id="A0A5C6RXY7"/>
<sequence>MKSPWKTRSIKAVYDNPWIKVTHREVITPGGSEGVYGVVHFKNQAVGIVPLDEEGNTWLVGQYRYTLGRYSWEIPEGGCPIGAEAPLESARRELLEETGLQAASWQHIMDFHTSNSVTDEAGAIFLARGLVQGQPAPEDTEDLRVRKLPFAEALQMACSGEITDLMSIAGLLRVNALLATG</sequence>
<evidence type="ECO:0000256" key="5">
    <source>
        <dbReference type="ARBA" id="ARBA00022801"/>
    </source>
</evidence>
<comment type="cofactor">
    <cofactor evidence="2">
        <name>Mg(2+)</name>
        <dbReference type="ChEBI" id="CHEBI:18420"/>
    </cofactor>
</comment>
<dbReference type="EMBL" id="VOOR01000007">
    <property type="protein sequence ID" value="TXB66490.1"/>
    <property type="molecule type" value="Genomic_DNA"/>
</dbReference>
<evidence type="ECO:0000313" key="9">
    <source>
        <dbReference type="EMBL" id="TXB66490.1"/>
    </source>
</evidence>
<evidence type="ECO:0000256" key="3">
    <source>
        <dbReference type="ARBA" id="ARBA00007275"/>
    </source>
</evidence>
<dbReference type="PROSITE" id="PS51462">
    <property type="entry name" value="NUDIX"/>
    <property type="match status" value="1"/>
</dbReference>
<evidence type="ECO:0000256" key="4">
    <source>
        <dbReference type="ARBA" id="ARBA00016377"/>
    </source>
</evidence>
<dbReference type="Gene3D" id="3.90.79.10">
    <property type="entry name" value="Nucleoside Triphosphate Pyrophosphohydrolase"/>
    <property type="match status" value="1"/>
</dbReference>
<dbReference type="Proteomes" id="UP000321580">
    <property type="component" value="Unassembled WGS sequence"/>
</dbReference>
<evidence type="ECO:0000256" key="2">
    <source>
        <dbReference type="ARBA" id="ARBA00001946"/>
    </source>
</evidence>
<dbReference type="GO" id="GO:0019693">
    <property type="term" value="P:ribose phosphate metabolic process"/>
    <property type="evidence" value="ECO:0007669"/>
    <property type="project" value="TreeGrafter"/>
</dbReference>
<evidence type="ECO:0000259" key="8">
    <source>
        <dbReference type="PROSITE" id="PS51462"/>
    </source>
</evidence>
<dbReference type="GO" id="GO:0006753">
    <property type="term" value="P:nucleoside phosphate metabolic process"/>
    <property type="evidence" value="ECO:0007669"/>
    <property type="project" value="TreeGrafter"/>
</dbReference>
<organism evidence="9 10">
    <name type="scientific">Phaeodactylibacter luteus</name>
    <dbReference type="NCBI Taxonomy" id="1564516"/>
    <lineage>
        <taxon>Bacteria</taxon>
        <taxon>Pseudomonadati</taxon>
        <taxon>Bacteroidota</taxon>
        <taxon>Saprospiria</taxon>
        <taxon>Saprospirales</taxon>
        <taxon>Haliscomenobacteraceae</taxon>
        <taxon>Phaeodactylibacter</taxon>
    </lineage>
</organism>
<dbReference type="GO" id="GO:0005829">
    <property type="term" value="C:cytosol"/>
    <property type="evidence" value="ECO:0007669"/>
    <property type="project" value="TreeGrafter"/>
</dbReference>
<gene>
    <name evidence="9" type="ORF">FRY97_04680</name>
</gene>
<feature type="domain" description="Nudix hydrolase" evidence="8">
    <location>
        <begin position="41"/>
        <end position="170"/>
    </location>
</feature>
<keyword evidence="10" id="KW-1185">Reference proteome</keyword>
<dbReference type="GO" id="GO:0016787">
    <property type="term" value="F:hydrolase activity"/>
    <property type="evidence" value="ECO:0007669"/>
    <property type="project" value="UniProtKB-KW"/>
</dbReference>
<dbReference type="InterPro" id="IPR015797">
    <property type="entry name" value="NUDIX_hydrolase-like_dom_sf"/>
</dbReference>
<evidence type="ECO:0000256" key="7">
    <source>
        <dbReference type="ARBA" id="ARBA00032272"/>
    </source>
</evidence>
<protein>
    <recommendedName>
        <fullName evidence="4">GDP-mannose pyrophosphatase</fullName>
    </recommendedName>
    <alternativeName>
        <fullName evidence="6">GDP-mannose hydrolase</fullName>
    </alternativeName>
    <alternativeName>
        <fullName evidence="7">GDPMK</fullName>
    </alternativeName>
</protein>
<proteinExistence type="inferred from homology"/>
<comment type="caution">
    <text evidence="9">The sequence shown here is derived from an EMBL/GenBank/DDBJ whole genome shotgun (WGS) entry which is preliminary data.</text>
</comment>
<evidence type="ECO:0000313" key="10">
    <source>
        <dbReference type="Proteomes" id="UP000321580"/>
    </source>
</evidence>
<dbReference type="CDD" id="cd24161">
    <property type="entry name" value="NUDIX_ADPRase_Ndx2"/>
    <property type="match status" value="1"/>
</dbReference>